<dbReference type="InterPro" id="IPR011047">
    <property type="entry name" value="Quinoprotein_ADH-like_sf"/>
</dbReference>
<keyword evidence="2" id="KW-0677">Repeat</keyword>
<name>A0ABT7PSF8_9BACT</name>
<dbReference type="SMART" id="SM00320">
    <property type="entry name" value="WD40"/>
    <property type="match status" value="4"/>
</dbReference>
<dbReference type="RefSeq" id="WP_289167581.1">
    <property type="nucleotide sequence ID" value="NZ_JASZZN010000058.1"/>
</dbReference>
<dbReference type="PANTHER" id="PTHR19848:SF8">
    <property type="entry name" value="F-BOX AND WD REPEAT DOMAIN CONTAINING 7"/>
    <property type="match status" value="1"/>
</dbReference>
<keyword evidence="5" id="KW-1185">Reference proteome</keyword>
<dbReference type="PROSITE" id="PS50082">
    <property type="entry name" value="WD_REPEATS_2"/>
    <property type="match status" value="1"/>
</dbReference>
<proteinExistence type="predicted"/>
<evidence type="ECO:0000313" key="4">
    <source>
        <dbReference type="EMBL" id="MDM4019450.1"/>
    </source>
</evidence>
<organism evidence="4 5">
    <name type="scientific">Roseiconus lacunae</name>
    <dbReference type="NCBI Taxonomy" id="2605694"/>
    <lineage>
        <taxon>Bacteria</taxon>
        <taxon>Pseudomonadati</taxon>
        <taxon>Planctomycetota</taxon>
        <taxon>Planctomycetia</taxon>
        <taxon>Pirellulales</taxon>
        <taxon>Pirellulaceae</taxon>
        <taxon>Roseiconus</taxon>
    </lineage>
</organism>
<feature type="repeat" description="WD" evidence="3">
    <location>
        <begin position="282"/>
        <end position="323"/>
    </location>
</feature>
<dbReference type="EMBL" id="JASZZN010000058">
    <property type="protein sequence ID" value="MDM4019450.1"/>
    <property type="molecule type" value="Genomic_DNA"/>
</dbReference>
<evidence type="ECO:0000256" key="1">
    <source>
        <dbReference type="ARBA" id="ARBA00022574"/>
    </source>
</evidence>
<gene>
    <name evidence="4" type="ORF">QTN89_28615</name>
</gene>
<protein>
    <submittedName>
        <fullName evidence="4">WD40 repeat domain-containing protein</fullName>
    </submittedName>
</protein>
<dbReference type="PROSITE" id="PS50294">
    <property type="entry name" value="WD_REPEATS_REGION"/>
    <property type="match status" value="1"/>
</dbReference>
<dbReference type="SUPFAM" id="SSF50998">
    <property type="entry name" value="Quinoprotein alcohol dehydrogenase-like"/>
    <property type="match status" value="1"/>
</dbReference>
<reference evidence="4 5" key="1">
    <citation type="submission" date="2023-06" db="EMBL/GenBank/DDBJ databases">
        <title>Roseiconus lacunae JC819 isolated from Gulf of Mannar region, Tamil Nadu.</title>
        <authorList>
            <person name="Pk S."/>
            <person name="Ch S."/>
            <person name="Ch V.R."/>
        </authorList>
    </citation>
    <scope>NUCLEOTIDE SEQUENCE [LARGE SCALE GENOMIC DNA]</scope>
    <source>
        <strain evidence="4 5">JC819</strain>
    </source>
</reference>
<dbReference type="Proteomes" id="UP001239462">
    <property type="component" value="Unassembled WGS sequence"/>
</dbReference>
<dbReference type="InterPro" id="IPR015943">
    <property type="entry name" value="WD40/YVTN_repeat-like_dom_sf"/>
</dbReference>
<evidence type="ECO:0000313" key="5">
    <source>
        <dbReference type="Proteomes" id="UP001239462"/>
    </source>
</evidence>
<comment type="caution">
    <text evidence="4">The sequence shown here is derived from an EMBL/GenBank/DDBJ whole genome shotgun (WGS) entry which is preliminary data.</text>
</comment>
<evidence type="ECO:0000256" key="2">
    <source>
        <dbReference type="ARBA" id="ARBA00022737"/>
    </source>
</evidence>
<accession>A0ABT7PSF8</accession>
<dbReference type="PANTHER" id="PTHR19848">
    <property type="entry name" value="WD40 REPEAT PROTEIN"/>
    <property type="match status" value="1"/>
</dbReference>
<dbReference type="InterPro" id="IPR001680">
    <property type="entry name" value="WD40_rpt"/>
</dbReference>
<dbReference type="Gene3D" id="2.130.10.10">
    <property type="entry name" value="YVTN repeat-like/Quinoprotein amine dehydrogenase"/>
    <property type="match status" value="2"/>
</dbReference>
<sequence>MKPSSRKPFSIHPIAIRGDGAGFAYGGGSSEPPCPVVLSTFKNKPKETILNAHKKGVIELAYRTNNELVSCSFDSQLCIWSEEGELLRTNEYRTSHRADGFAITSDQRHCLIGEYNGEVSVFDMESLERVSGFRVYERLQQIWCVACEPAGNRFLVGGAGGKVLCYQFGNESPQWVAELGWGHHIWGIEWFTDGDRFLMCSNPDGAAERGSRSEVAIRDANDGARISTYYPGGPQPYCCAQSPNGRFIVAAGGRTDRGGKESRKNCTVQLWDVEAGETPAVLIGHTQLVRSVAFTQDSKHLLSGGQDRTLRCWDVESAVKEQLGT</sequence>
<dbReference type="Pfam" id="PF00400">
    <property type="entry name" value="WD40"/>
    <property type="match status" value="3"/>
</dbReference>
<keyword evidence="1 3" id="KW-0853">WD repeat</keyword>
<evidence type="ECO:0000256" key="3">
    <source>
        <dbReference type="PROSITE-ProRule" id="PRU00221"/>
    </source>
</evidence>